<feature type="domain" description="Schlafen AlbA-2" evidence="1">
    <location>
        <begin position="28"/>
        <end position="117"/>
    </location>
</feature>
<accession>A0ABS7D2A3</accession>
<evidence type="ECO:0000259" key="2">
    <source>
        <dbReference type="Pfam" id="PF13676"/>
    </source>
</evidence>
<name>A0ABS7D2A3_9BACL</name>
<protein>
    <submittedName>
        <fullName evidence="3">TIR domain-containing protein</fullName>
    </submittedName>
</protein>
<evidence type="ECO:0000259" key="1">
    <source>
        <dbReference type="Pfam" id="PF04326"/>
    </source>
</evidence>
<reference evidence="3 4" key="1">
    <citation type="submission" date="2021-07" db="EMBL/GenBank/DDBJ databases">
        <title>Paenibacillus radiodurans sp. nov., isolated from the southeastern edge of Tengger Desert.</title>
        <authorList>
            <person name="Zhang G."/>
        </authorList>
    </citation>
    <scope>NUCLEOTIDE SEQUENCE [LARGE SCALE GENOMIC DNA]</scope>
    <source>
        <strain evidence="3 4">DT7-4</strain>
    </source>
</reference>
<dbReference type="Pfam" id="PF13676">
    <property type="entry name" value="TIR_2"/>
    <property type="match status" value="1"/>
</dbReference>
<organism evidence="3 4">
    <name type="scientific">Paenibacillus oenotherae</name>
    <dbReference type="NCBI Taxonomy" id="1435645"/>
    <lineage>
        <taxon>Bacteria</taxon>
        <taxon>Bacillati</taxon>
        <taxon>Bacillota</taxon>
        <taxon>Bacilli</taxon>
        <taxon>Bacillales</taxon>
        <taxon>Paenibacillaceae</taxon>
        <taxon>Paenibacillus</taxon>
    </lineage>
</organism>
<keyword evidence="4" id="KW-1185">Reference proteome</keyword>
<dbReference type="Pfam" id="PF04326">
    <property type="entry name" value="SLFN_AlbA_2"/>
    <property type="match status" value="1"/>
</dbReference>
<dbReference type="InterPro" id="IPR007421">
    <property type="entry name" value="Schlafen_AlbA_2_dom"/>
</dbReference>
<comment type="caution">
    <text evidence="3">The sequence shown here is derived from an EMBL/GenBank/DDBJ whole genome shotgun (WGS) entry which is preliminary data.</text>
</comment>
<gene>
    <name evidence="3" type="ORF">K0T92_04455</name>
</gene>
<dbReference type="Proteomes" id="UP000812277">
    <property type="component" value="Unassembled WGS sequence"/>
</dbReference>
<proteinExistence type="predicted"/>
<dbReference type="EMBL" id="JAHZIJ010000002">
    <property type="protein sequence ID" value="MBW7473983.1"/>
    <property type="molecule type" value="Genomic_DNA"/>
</dbReference>
<dbReference type="RefSeq" id="WP_219871237.1">
    <property type="nucleotide sequence ID" value="NZ_JAHZIJ010000002.1"/>
</dbReference>
<dbReference type="InterPro" id="IPR038461">
    <property type="entry name" value="Schlafen_AlbA_2_dom_sf"/>
</dbReference>
<sequence length="331" mass="38067">MKLNEKDIIDIISKSKLDNLICKPLESRPGELAKFICGLANNEGGYILIGVEKDNGILKPVGLQLAFDMSSIMESTYKKLTGDAYSVHQYVSVAGINIFAIKVKKSKRKIMVDGTYYCYKNNGVEIIGAKVSNEPPTLFISYTECDTPIVDIIEKGIREKLKNEVEVSRYTELRYKDSFMAFMNTLQDHDYVLIIISDTYLKRQACMYEVGETLKDHHYKNKLLFVVLSENERRYYGKNAPEKIGTSIYDGAQAKLEYIGFWKDKHDNLRETMNKIGDYEATREAAKDLQIMGQIYRKDMGELLQFLSDENGKSFEKLYENEFTDIVEWIV</sequence>
<dbReference type="Gene3D" id="3.30.950.30">
    <property type="entry name" value="Schlafen, AAA domain"/>
    <property type="match status" value="1"/>
</dbReference>
<dbReference type="SUPFAM" id="SSF52200">
    <property type="entry name" value="Toll/Interleukin receptor TIR domain"/>
    <property type="match status" value="1"/>
</dbReference>
<feature type="domain" description="TIR" evidence="2">
    <location>
        <begin position="139"/>
        <end position="264"/>
    </location>
</feature>
<dbReference type="InterPro" id="IPR000157">
    <property type="entry name" value="TIR_dom"/>
</dbReference>
<dbReference type="Gene3D" id="3.40.50.10140">
    <property type="entry name" value="Toll/interleukin-1 receptor homology (TIR) domain"/>
    <property type="match status" value="1"/>
</dbReference>
<evidence type="ECO:0000313" key="4">
    <source>
        <dbReference type="Proteomes" id="UP000812277"/>
    </source>
</evidence>
<evidence type="ECO:0000313" key="3">
    <source>
        <dbReference type="EMBL" id="MBW7473983.1"/>
    </source>
</evidence>
<dbReference type="InterPro" id="IPR035897">
    <property type="entry name" value="Toll_tir_struct_dom_sf"/>
</dbReference>